<keyword evidence="5 13" id="KW-0028">Amino-acid biosynthesis</keyword>
<dbReference type="InterPro" id="IPR036554">
    <property type="entry name" value="GHMP_kinase_C_sf"/>
</dbReference>
<dbReference type="Gene3D" id="3.30.230.10">
    <property type="match status" value="1"/>
</dbReference>
<comment type="subcellular location">
    <subcellularLocation>
        <location evidence="13">Cytoplasm</location>
    </subcellularLocation>
</comment>
<dbReference type="EMBL" id="CZBE01000007">
    <property type="protein sequence ID" value="CUP58507.1"/>
    <property type="molecule type" value="Genomic_DNA"/>
</dbReference>
<keyword evidence="7 13" id="KW-0791">Threonine biosynthesis</keyword>
<comment type="function">
    <text evidence="12 13">Catalyzes the ATP-dependent phosphorylation of L-homoserine to L-homoserine phosphate.</text>
</comment>
<dbReference type="Pfam" id="PF00288">
    <property type="entry name" value="GHMP_kinases_N"/>
    <property type="match status" value="1"/>
</dbReference>
<name>A0A174PHE3_9FIRM</name>
<evidence type="ECO:0000256" key="3">
    <source>
        <dbReference type="ARBA" id="ARBA00012078"/>
    </source>
</evidence>
<evidence type="ECO:0000313" key="17">
    <source>
        <dbReference type="EMBL" id="RGE69933.1"/>
    </source>
</evidence>
<dbReference type="Gene3D" id="3.30.70.890">
    <property type="entry name" value="GHMP kinase, C-terminal domain"/>
    <property type="match status" value="1"/>
</dbReference>
<proteinExistence type="inferred from homology"/>
<evidence type="ECO:0000256" key="2">
    <source>
        <dbReference type="ARBA" id="ARBA00007370"/>
    </source>
</evidence>
<dbReference type="GO" id="GO:0009088">
    <property type="term" value="P:threonine biosynthetic process"/>
    <property type="evidence" value="ECO:0007669"/>
    <property type="project" value="UniProtKB-UniRule"/>
</dbReference>
<dbReference type="SUPFAM" id="SSF54211">
    <property type="entry name" value="Ribosomal protein S5 domain 2-like"/>
    <property type="match status" value="1"/>
</dbReference>
<reference evidence="17 19" key="2">
    <citation type="submission" date="2018-08" db="EMBL/GenBank/DDBJ databases">
        <title>A genome reference for cultivated species of the human gut microbiota.</title>
        <authorList>
            <person name="Zou Y."/>
            <person name="Xue W."/>
            <person name="Luo G."/>
        </authorList>
    </citation>
    <scope>NUCLEOTIDE SEQUENCE [LARGE SCALE GENOMIC DNA]</scope>
    <source>
        <strain evidence="17 19">TF05-12AC</strain>
    </source>
</reference>
<dbReference type="PROSITE" id="PS00627">
    <property type="entry name" value="GHMP_KINASES_ATP"/>
    <property type="match status" value="1"/>
</dbReference>
<dbReference type="SUPFAM" id="SSF55060">
    <property type="entry name" value="GHMP Kinase, C-terminal domain"/>
    <property type="match status" value="1"/>
</dbReference>
<dbReference type="PANTHER" id="PTHR20861">
    <property type="entry name" value="HOMOSERINE/4-DIPHOSPHOCYTIDYL-2-C-METHYL-D-ERYTHRITOL KINASE"/>
    <property type="match status" value="1"/>
</dbReference>
<dbReference type="Pfam" id="PF08544">
    <property type="entry name" value="GHMP_kinases_C"/>
    <property type="match status" value="1"/>
</dbReference>
<keyword evidence="10 13" id="KW-0067">ATP-binding</keyword>
<evidence type="ECO:0000313" key="19">
    <source>
        <dbReference type="Proteomes" id="UP000260828"/>
    </source>
</evidence>
<dbReference type="GeneID" id="72465301"/>
<dbReference type="Proteomes" id="UP000095765">
    <property type="component" value="Unassembled WGS sequence"/>
</dbReference>
<comment type="pathway">
    <text evidence="1 13">Amino-acid biosynthesis; L-threonine biosynthesis; L-threonine from L-aspartate: step 4/5.</text>
</comment>
<reference evidence="16 18" key="1">
    <citation type="submission" date="2015-09" db="EMBL/GenBank/DDBJ databases">
        <authorList>
            <consortium name="Pathogen Informatics"/>
        </authorList>
    </citation>
    <scope>NUCLEOTIDE SEQUENCE [LARGE SCALE GENOMIC DNA]</scope>
    <source>
        <strain evidence="16 18">2789STDY5834939</strain>
    </source>
</reference>
<dbReference type="NCBIfam" id="TIGR00191">
    <property type="entry name" value="thrB"/>
    <property type="match status" value="1"/>
</dbReference>
<evidence type="ECO:0000256" key="11">
    <source>
        <dbReference type="ARBA" id="ARBA00049375"/>
    </source>
</evidence>
<evidence type="ECO:0000256" key="5">
    <source>
        <dbReference type="ARBA" id="ARBA00022605"/>
    </source>
</evidence>
<dbReference type="RefSeq" id="WP_024730305.1">
    <property type="nucleotide sequence ID" value="NZ_CABIWA010000009.1"/>
</dbReference>
<dbReference type="InterPro" id="IPR000870">
    <property type="entry name" value="Homoserine_kinase"/>
</dbReference>
<evidence type="ECO:0000256" key="7">
    <source>
        <dbReference type="ARBA" id="ARBA00022697"/>
    </source>
</evidence>
<accession>A0A174PHE3</accession>
<keyword evidence="9 13" id="KW-0418">Kinase</keyword>
<dbReference type="PIRSF" id="PIRSF000676">
    <property type="entry name" value="Homoser_kin"/>
    <property type="match status" value="1"/>
</dbReference>
<dbReference type="EMBL" id="QVME01000001">
    <property type="protein sequence ID" value="RGE69933.1"/>
    <property type="molecule type" value="Genomic_DNA"/>
</dbReference>
<comment type="similarity">
    <text evidence="2 13">Belongs to the GHMP kinase family. Homoserine kinase subfamily.</text>
</comment>
<protein>
    <recommendedName>
        <fullName evidence="4 13">Homoserine kinase</fullName>
        <shortName evidence="13">HK</shortName>
        <shortName evidence="13">HSK</shortName>
        <ecNumber evidence="3 13">2.7.1.39</ecNumber>
    </recommendedName>
</protein>
<feature type="domain" description="GHMP kinase N-terminal" evidence="14">
    <location>
        <begin position="54"/>
        <end position="136"/>
    </location>
</feature>
<dbReference type="PRINTS" id="PR00958">
    <property type="entry name" value="HOMSERKINASE"/>
</dbReference>
<evidence type="ECO:0000256" key="1">
    <source>
        <dbReference type="ARBA" id="ARBA00005015"/>
    </source>
</evidence>
<organism evidence="16 18">
    <name type="scientific">Anaerotruncus colihominis</name>
    <dbReference type="NCBI Taxonomy" id="169435"/>
    <lineage>
        <taxon>Bacteria</taxon>
        <taxon>Bacillati</taxon>
        <taxon>Bacillota</taxon>
        <taxon>Clostridia</taxon>
        <taxon>Eubacteriales</taxon>
        <taxon>Oscillospiraceae</taxon>
        <taxon>Anaerotruncus</taxon>
    </lineage>
</organism>
<evidence type="ECO:0000256" key="12">
    <source>
        <dbReference type="ARBA" id="ARBA00049954"/>
    </source>
</evidence>
<keyword evidence="13" id="KW-0963">Cytoplasm</keyword>
<evidence type="ECO:0000256" key="8">
    <source>
        <dbReference type="ARBA" id="ARBA00022741"/>
    </source>
</evidence>
<dbReference type="InterPro" id="IPR014721">
    <property type="entry name" value="Ribsml_uS5_D2-typ_fold_subgr"/>
</dbReference>
<feature type="binding site" evidence="13">
    <location>
        <begin position="83"/>
        <end position="93"/>
    </location>
    <ligand>
        <name>ATP</name>
        <dbReference type="ChEBI" id="CHEBI:30616"/>
    </ligand>
</feature>
<sequence>MIRLRIPATSANIGPGFDSIGLAVGLYNEVTMEEWDGVQIEALDGAPVPTGEDNLIYSTAKHLYKLCGVPFRGLRIGQVNNIPFARGLGSSSACVIAGLKGANRLMGNPVSDDELINLAAGIEGHPDNSTPALTGGLVTAVFENGRVWYVKQEIKDDLRFVAVVPDFELKTAHARAVLPETIERRDGVFNLSRAALMSVSLYSGNYKNLRVAADDRLHQPYRMGLIRGCPQVMEACYDLGAYAVFISGAGPTIMAIVDASCRDFGDCIARRLPGMGLGGWRVHTLSIDNTGTKITHG</sequence>
<evidence type="ECO:0000256" key="13">
    <source>
        <dbReference type="HAMAP-Rule" id="MF_00384"/>
    </source>
</evidence>
<keyword evidence="6 13" id="KW-0808">Transferase</keyword>
<dbReference type="GO" id="GO:0005524">
    <property type="term" value="F:ATP binding"/>
    <property type="evidence" value="ECO:0007669"/>
    <property type="project" value="UniProtKB-UniRule"/>
</dbReference>
<dbReference type="GO" id="GO:0004413">
    <property type="term" value="F:homoserine kinase activity"/>
    <property type="evidence" value="ECO:0007669"/>
    <property type="project" value="UniProtKB-UniRule"/>
</dbReference>
<feature type="domain" description="GHMP kinase C-terminal" evidence="15">
    <location>
        <begin position="203"/>
        <end position="258"/>
    </location>
</feature>
<dbReference type="GO" id="GO:0005737">
    <property type="term" value="C:cytoplasm"/>
    <property type="evidence" value="ECO:0007669"/>
    <property type="project" value="UniProtKB-SubCell"/>
</dbReference>
<dbReference type="PANTHER" id="PTHR20861:SF1">
    <property type="entry name" value="HOMOSERINE KINASE"/>
    <property type="match status" value="1"/>
</dbReference>
<evidence type="ECO:0000259" key="14">
    <source>
        <dbReference type="Pfam" id="PF00288"/>
    </source>
</evidence>
<dbReference type="InterPro" id="IPR020568">
    <property type="entry name" value="Ribosomal_Su5_D2-typ_SF"/>
</dbReference>
<comment type="catalytic activity">
    <reaction evidence="11 13">
        <text>L-homoserine + ATP = O-phospho-L-homoserine + ADP + H(+)</text>
        <dbReference type="Rhea" id="RHEA:13985"/>
        <dbReference type="ChEBI" id="CHEBI:15378"/>
        <dbReference type="ChEBI" id="CHEBI:30616"/>
        <dbReference type="ChEBI" id="CHEBI:57476"/>
        <dbReference type="ChEBI" id="CHEBI:57590"/>
        <dbReference type="ChEBI" id="CHEBI:456216"/>
        <dbReference type="EC" id="2.7.1.39"/>
    </reaction>
</comment>
<dbReference type="OrthoDB" id="9769912at2"/>
<evidence type="ECO:0000256" key="6">
    <source>
        <dbReference type="ARBA" id="ARBA00022679"/>
    </source>
</evidence>
<evidence type="ECO:0000256" key="4">
    <source>
        <dbReference type="ARBA" id="ARBA00017858"/>
    </source>
</evidence>
<evidence type="ECO:0000313" key="18">
    <source>
        <dbReference type="Proteomes" id="UP000095765"/>
    </source>
</evidence>
<dbReference type="AlphaFoldDB" id="A0A174PHE3"/>
<dbReference type="InterPro" id="IPR006203">
    <property type="entry name" value="GHMP_knse_ATP-bd_CS"/>
</dbReference>
<dbReference type="Proteomes" id="UP000260828">
    <property type="component" value="Unassembled WGS sequence"/>
</dbReference>
<dbReference type="InterPro" id="IPR006204">
    <property type="entry name" value="GHMP_kinase_N_dom"/>
</dbReference>
<evidence type="ECO:0000259" key="15">
    <source>
        <dbReference type="Pfam" id="PF08544"/>
    </source>
</evidence>
<evidence type="ECO:0000256" key="9">
    <source>
        <dbReference type="ARBA" id="ARBA00022777"/>
    </source>
</evidence>
<gene>
    <name evidence="13 16" type="primary">thrB</name>
    <name evidence="17" type="ORF">DXC40_02410</name>
    <name evidence="16" type="ORF">ERS852551_01266</name>
</gene>
<dbReference type="HAMAP" id="MF_00384">
    <property type="entry name" value="Homoser_kinase"/>
    <property type="match status" value="1"/>
</dbReference>
<keyword evidence="8 13" id="KW-0547">Nucleotide-binding</keyword>
<evidence type="ECO:0000313" key="16">
    <source>
        <dbReference type="EMBL" id="CUP58507.1"/>
    </source>
</evidence>
<evidence type="ECO:0000256" key="10">
    <source>
        <dbReference type="ARBA" id="ARBA00022840"/>
    </source>
</evidence>
<dbReference type="InterPro" id="IPR013750">
    <property type="entry name" value="GHMP_kinase_C_dom"/>
</dbReference>
<dbReference type="EC" id="2.7.1.39" evidence="3 13"/>
<dbReference type="UniPathway" id="UPA00050">
    <property type="reaction ID" value="UER00064"/>
</dbReference>